<dbReference type="Gene3D" id="3.40.50.620">
    <property type="entry name" value="HUPs"/>
    <property type="match status" value="1"/>
</dbReference>
<dbReference type="EMBL" id="BMXR01000006">
    <property type="protein sequence ID" value="GGX57211.1"/>
    <property type="molecule type" value="Genomic_DNA"/>
</dbReference>
<evidence type="ECO:0000256" key="1">
    <source>
        <dbReference type="ARBA" id="ARBA00005817"/>
    </source>
</evidence>
<dbReference type="GO" id="GO:0009055">
    <property type="term" value="F:electron transfer activity"/>
    <property type="evidence" value="ECO:0007669"/>
    <property type="project" value="InterPro"/>
</dbReference>
<dbReference type="SUPFAM" id="SSF52402">
    <property type="entry name" value="Adenine nucleotide alpha hydrolases-like"/>
    <property type="match status" value="1"/>
</dbReference>
<keyword evidence="7" id="KW-1185">Reference proteome</keyword>
<evidence type="ECO:0000313" key="7">
    <source>
        <dbReference type="Proteomes" id="UP000626148"/>
    </source>
</evidence>
<feature type="domain" description="Electron transfer flavoprotein alpha/beta-subunit N-terminal" evidence="5">
    <location>
        <begin position="105"/>
        <end position="230"/>
    </location>
</feature>
<dbReference type="InterPro" id="IPR014731">
    <property type="entry name" value="ETF_asu_C"/>
</dbReference>
<feature type="region of interest" description="Disordered" evidence="3">
    <location>
        <begin position="419"/>
        <end position="438"/>
    </location>
</feature>
<comment type="similarity">
    <text evidence="1">Belongs to the ETF alpha-subunit/FixB family.</text>
</comment>
<dbReference type="GO" id="GO:0050660">
    <property type="term" value="F:flavin adenine dinucleotide binding"/>
    <property type="evidence" value="ECO:0007669"/>
    <property type="project" value="InterPro"/>
</dbReference>
<reference evidence="6" key="2">
    <citation type="submission" date="2020-09" db="EMBL/GenBank/DDBJ databases">
        <authorList>
            <person name="Sun Q."/>
            <person name="Kim S."/>
        </authorList>
    </citation>
    <scope>NUCLEOTIDE SEQUENCE</scope>
    <source>
        <strain evidence="6">KCTC 22169</strain>
    </source>
</reference>
<dbReference type="InterPro" id="IPR001308">
    <property type="entry name" value="ETF_a/FixB"/>
</dbReference>
<evidence type="ECO:0000256" key="3">
    <source>
        <dbReference type="SAM" id="MobiDB-lite"/>
    </source>
</evidence>
<organism evidence="6 7">
    <name type="scientific">Saccharospirillum salsuginis</name>
    <dbReference type="NCBI Taxonomy" id="418750"/>
    <lineage>
        <taxon>Bacteria</taxon>
        <taxon>Pseudomonadati</taxon>
        <taxon>Pseudomonadota</taxon>
        <taxon>Gammaproteobacteria</taxon>
        <taxon>Oceanospirillales</taxon>
        <taxon>Saccharospirillaceae</taxon>
        <taxon>Saccharospirillum</taxon>
    </lineage>
</organism>
<feature type="domain" description="Electron transfer flavoprotein alpha subunit C-terminal" evidence="4">
    <location>
        <begin position="297"/>
        <end position="372"/>
    </location>
</feature>
<dbReference type="PANTHER" id="PTHR43153:SF1">
    <property type="entry name" value="ELECTRON TRANSFER FLAVOPROTEIN SUBUNIT ALPHA, MITOCHONDRIAL"/>
    <property type="match status" value="1"/>
</dbReference>
<dbReference type="Proteomes" id="UP000626148">
    <property type="component" value="Unassembled WGS sequence"/>
</dbReference>
<evidence type="ECO:0000259" key="4">
    <source>
        <dbReference type="Pfam" id="PF00766"/>
    </source>
</evidence>
<name>A0A918KB59_9GAMM</name>
<dbReference type="AlphaFoldDB" id="A0A918KB59"/>
<feature type="compositionally biased region" description="Basic and acidic residues" evidence="3">
    <location>
        <begin position="428"/>
        <end position="438"/>
    </location>
</feature>
<keyword evidence="2" id="KW-0249">Electron transport</keyword>
<proteinExistence type="inferred from homology"/>
<protein>
    <submittedName>
        <fullName evidence="6">Electron transfer flavoprotein subunit alpha</fullName>
    </submittedName>
</protein>
<evidence type="ECO:0000259" key="5">
    <source>
        <dbReference type="Pfam" id="PF01012"/>
    </source>
</evidence>
<dbReference type="InterPro" id="IPR029035">
    <property type="entry name" value="DHS-like_NAD/FAD-binding_dom"/>
</dbReference>
<reference evidence="6" key="1">
    <citation type="journal article" date="2014" name="Int. J. Syst. Evol. Microbiol.">
        <title>Complete genome sequence of Corynebacterium casei LMG S-19264T (=DSM 44701T), isolated from a smear-ripened cheese.</title>
        <authorList>
            <consortium name="US DOE Joint Genome Institute (JGI-PGF)"/>
            <person name="Walter F."/>
            <person name="Albersmeier A."/>
            <person name="Kalinowski J."/>
            <person name="Ruckert C."/>
        </authorList>
    </citation>
    <scope>NUCLEOTIDE SEQUENCE</scope>
    <source>
        <strain evidence="6">KCTC 22169</strain>
    </source>
</reference>
<dbReference type="Pfam" id="PF01012">
    <property type="entry name" value="ETF"/>
    <property type="match status" value="1"/>
</dbReference>
<accession>A0A918KB59</accession>
<dbReference type="Gene3D" id="3.40.50.1220">
    <property type="entry name" value="TPP-binding domain"/>
    <property type="match status" value="1"/>
</dbReference>
<dbReference type="GO" id="GO:0033539">
    <property type="term" value="P:fatty acid beta-oxidation using acyl-CoA dehydrogenase"/>
    <property type="evidence" value="ECO:0007669"/>
    <property type="project" value="TreeGrafter"/>
</dbReference>
<evidence type="ECO:0000256" key="2">
    <source>
        <dbReference type="ARBA" id="ARBA00022982"/>
    </source>
</evidence>
<dbReference type="PANTHER" id="PTHR43153">
    <property type="entry name" value="ELECTRON TRANSFER FLAVOPROTEIN ALPHA"/>
    <property type="match status" value="1"/>
</dbReference>
<dbReference type="Pfam" id="PF00766">
    <property type="entry name" value="ETF_alpha"/>
    <property type="match status" value="1"/>
</dbReference>
<dbReference type="RefSeq" id="WP_229805348.1">
    <property type="nucleotide sequence ID" value="NZ_BMXR01000006.1"/>
</dbReference>
<sequence>MSDMPISDVPRRDPRTEWILRNRLHPQHDELVAASSGPVRGPSGLLRKNPRAVGYIGPNGLKRIDRSAGFSGGAGGVSFRSRGRSGQAEVELPLHTVEQPDFYVAVVVDLAAGRLSGHDKDVLGQAHQLVNATEGEGAVLAIALGEAREAAFGKAGADRLIHLTDVQGEPLDGYCPERKLAVLEAVECEFEPRYWLFPDSVHGGADLGSRLAARLGERPAVQAWQVDTERTVCRGGSQLTDWHRPTARVMLLAAECALPIDETRHEAKPLELTVIPPVTPRIEDLGPVDVDPSKIALSEAEFILAAGNGVRDWDQFHAVATTLGATEGASRVAVDDGNMPRFRQVGATGTWVTARVYVAVGISGAIQHLQGIGQCDKVVAINLDDGCDMIKRADLSVIGNSQGILGELLNLAESRQNGTGADTADLAIDTREEERHVA</sequence>
<comment type="caution">
    <text evidence="6">The sequence shown here is derived from an EMBL/GenBank/DDBJ whole genome shotgun (WGS) entry which is preliminary data.</text>
</comment>
<dbReference type="InterPro" id="IPR014730">
    <property type="entry name" value="ETF_a/b_N"/>
</dbReference>
<gene>
    <name evidence="6" type="ORF">GCM10007392_25920</name>
</gene>
<dbReference type="InterPro" id="IPR014729">
    <property type="entry name" value="Rossmann-like_a/b/a_fold"/>
</dbReference>
<evidence type="ECO:0000313" key="6">
    <source>
        <dbReference type="EMBL" id="GGX57211.1"/>
    </source>
</evidence>
<keyword evidence="2" id="KW-0813">Transport</keyword>
<dbReference type="SUPFAM" id="SSF52467">
    <property type="entry name" value="DHS-like NAD/FAD-binding domain"/>
    <property type="match status" value="1"/>
</dbReference>